<comment type="similarity">
    <text evidence="1 7 8">Belongs to the universal ribosomal protein uS13 family.</text>
</comment>
<evidence type="ECO:0000256" key="8">
    <source>
        <dbReference type="RuleBase" id="RU003830"/>
    </source>
</evidence>
<dbReference type="NCBIfam" id="TIGR03631">
    <property type="entry name" value="uS13_bact"/>
    <property type="match status" value="1"/>
</dbReference>
<dbReference type="GO" id="GO:0019843">
    <property type="term" value="F:rRNA binding"/>
    <property type="evidence" value="ECO:0007669"/>
    <property type="project" value="UniProtKB-UniRule"/>
</dbReference>
<dbReference type="Pfam" id="PF00416">
    <property type="entry name" value="Ribosomal_S13"/>
    <property type="match status" value="1"/>
</dbReference>
<keyword evidence="7" id="KW-0820">tRNA-binding</keyword>
<dbReference type="PANTHER" id="PTHR10871:SF1">
    <property type="entry name" value="SMALL RIBOSOMAL SUBUNIT PROTEIN US13M"/>
    <property type="match status" value="1"/>
</dbReference>
<dbReference type="GO" id="GO:0000049">
    <property type="term" value="F:tRNA binding"/>
    <property type="evidence" value="ECO:0007669"/>
    <property type="project" value="UniProtKB-UniRule"/>
</dbReference>
<reference evidence="11" key="1">
    <citation type="submission" date="2017-09" db="EMBL/GenBank/DDBJ databases">
        <title>Depth-based differentiation of microbial function through sediment-hosted aquifers and enrichment of novel symbionts in the deep terrestrial subsurface.</title>
        <authorList>
            <person name="Probst A.J."/>
            <person name="Ladd B."/>
            <person name="Jarett J.K."/>
            <person name="Geller-Mcgrath D.E."/>
            <person name="Sieber C.M.K."/>
            <person name="Emerson J.B."/>
            <person name="Anantharaman K."/>
            <person name="Thomas B.C."/>
            <person name="Malmstrom R."/>
            <person name="Stieglmeier M."/>
            <person name="Klingl A."/>
            <person name="Woyke T."/>
            <person name="Ryan C.M."/>
            <person name="Banfield J.F."/>
        </authorList>
    </citation>
    <scope>NUCLEOTIDE SEQUENCE [LARGE SCALE GENOMIC DNA]</scope>
</reference>
<dbReference type="GO" id="GO:0003735">
    <property type="term" value="F:structural constituent of ribosome"/>
    <property type="evidence" value="ECO:0007669"/>
    <property type="project" value="InterPro"/>
</dbReference>
<evidence type="ECO:0000256" key="6">
    <source>
        <dbReference type="ARBA" id="ARBA00035166"/>
    </source>
</evidence>
<proteinExistence type="inferred from homology"/>
<evidence type="ECO:0000256" key="3">
    <source>
        <dbReference type="ARBA" id="ARBA00022884"/>
    </source>
</evidence>
<protein>
    <recommendedName>
        <fullName evidence="6 7">Small ribosomal subunit protein uS13</fullName>
    </recommendedName>
</protein>
<dbReference type="HAMAP" id="MF_01315">
    <property type="entry name" value="Ribosomal_uS13"/>
    <property type="match status" value="1"/>
</dbReference>
<evidence type="ECO:0000256" key="5">
    <source>
        <dbReference type="ARBA" id="ARBA00023274"/>
    </source>
</evidence>
<dbReference type="GO" id="GO:0006412">
    <property type="term" value="P:translation"/>
    <property type="evidence" value="ECO:0007669"/>
    <property type="project" value="UniProtKB-UniRule"/>
</dbReference>
<name>A0A2M6WD46_9BACT</name>
<evidence type="ECO:0000256" key="4">
    <source>
        <dbReference type="ARBA" id="ARBA00022980"/>
    </source>
</evidence>
<dbReference type="PROSITE" id="PS50159">
    <property type="entry name" value="RIBOSOMAL_S13_2"/>
    <property type="match status" value="1"/>
</dbReference>
<evidence type="ECO:0000313" key="11">
    <source>
        <dbReference type="Proteomes" id="UP000230543"/>
    </source>
</evidence>
<dbReference type="FunFam" id="1.10.8.50:FF:000001">
    <property type="entry name" value="30S ribosomal protein S13"/>
    <property type="match status" value="1"/>
</dbReference>
<dbReference type="GO" id="GO:0015935">
    <property type="term" value="C:small ribosomal subunit"/>
    <property type="evidence" value="ECO:0007669"/>
    <property type="project" value="TreeGrafter"/>
</dbReference>
<dbReference type="EMBL" id="PFBO01000020">
    <property type="protein sequence ID" value="PIT90720.1"/>
    <property type="molecule type" value="Genomic_DNA"/>
</dbReference>
<dbReference type="SUPFAM" id="SSF46946">
    <property type="entry name" value="S13-like H2TH domain"/>
    <property type="match status" value="1"/>
</dbReference>
<dbReference type="InterPro" id="IPR010979">
    <property type="entry name" value="Ribosomal_uS13-like_H2TH"/>
</dbReference>
<dbReference type="Gene3D" id="1.10.8.50">
    <property type="match status" value="1"/>
</dbReference>
<dbReference type="PIRSF" id="PIRSF002134">
    <property type="entry name" value="Ribosomal_S13"/>
    <property type="match status" value="1"/>
</dbReference>
<keyword evidence="2 7" id="KW-0699">rRNA-binding</keyword>
<dbReference type="GO" id="GO:0005829">
    <property type="term" value="C:cytosol"/>
    <property type="evidence" value="ECO:0007669"/>
    <property type="project" value="TreeGrafter"/>
</dbReference>
<dbReference type="InterPro" id="IPR019980">
    <property type="entry name" value="Ribosomal_uS13_bac-type"/>
</dbReference>
<organism evidence="10 11">
    <name type="scientific">Candidatus Komeilibacteria bacterium CG10_big_fil_rev_8_21_14_0_10_41_13</name>
    <dbReference type="NCBI Taxonomy" id="1974476"/>
    <lineage>
        <taxon>Bacteria</taxon>
        <taxon>Candidatus Komeiliibacteriota</taxon>
    </lineage>
</organism>
<dbReference type="PANTHER" id="PTHR10871">
    <property type="entry name" value="30S RIBOSOMAL PROTEIN S13/40S RIBOSOMAL PROTEIN S18"/>
    <property type="match status" value="1"/>
</dbReference>
<gene>
    <name evidence="7" type="primary">rpsM</name>
    <name evidence="10" type="ORF">COU22_00625</name>
</gene>
<dbReference type="InterPro" id="IPR027437">
    <property type="entry name" value="Rbsml_uS13_C"/>
</dbReference>
<evidence type="ECO:0000256" key="2">
    <source>
        <dbReference type="ARBA" id="ARBA00022730"/>
    </source>
</evidence>
<evidence type="ECO:0000313" key="10">
    <source>
        <dbReference type="EMBL" id="PIT90720.1"/>
    </source>
</evidence>
<evidence type="ECO:0000256" key="7">
    <source>
        <dbReference type="HAMAP-Rule" id="MF_01315"/>
    </source>
</evidence>
<comment type="caution">
    <text evidence="10">The sequence shown here is derived from an EMBL/GenBank/DDBJ whole genome shotgun (WGS) entry which is preliminary data.</text>
</comment>
<sequence length="130" mass="14776">MAIRIAGTTLPNEKRVEAGLTAVYGIGFSRSKKILNELGINPDIRIKDLKIDEANKLRDYIEKKIRVEGELKREVLSNIKRLKEIKSWRGLRHTRNLPVRGQRTKTNSRTVRGNVRRTMGSGKAPSAQKT</sequence>
<comment type="subunit">
    <text evidence="7">Part of the 30S ribosomal subunit. Forms a loose heterodimer with protein S19. Forms two bridges to the 50S subunit in the 70S ribosome.</text>
</comment>
<comment type="function">
    <text evidence="7">Located at the top of the head of the 30S subunit, it contacts several helices of the 16S rRNA. In the 70S ribosome it contacts the 23S rRNA (bridge B1a) and protein L5 of the 50S subunit (bridge B1b), connecting the 2 subunits; these bridges are implicated in subunit movement. Contacts the tRNAs in the A and P-sites.</text>
</comment>
<keyword evidence="3 7" id="KW-0694">RNA-binding</keyword>
<dbReference type="Gene3D" id="4.10.910.10">
    <property type="entry name" value="30s ribosomal protein s13, domain 2"/>
    <property type="match status" value="1"/>
</dbReference>
<evidence type="ECO:0000256" key="9">
    <source>
        <dbReference type="SAM" id="MobiDB-lite"/>
    </source>
</evidence>
<dbReference type="InterPro" id="IPR001892">
    <property type="entry name" value="Ribosomal_uS13"/>
</dbReference>
<dbReference type="Proteomes" id="UP000230543">
    <property type="component" value="Unassembled WGS sequence"/>
</dbReference>
<dbReference type="PROSITE" id="PS00646">
    <property type="entry name" value="RIBOSOMAL_S13_1"/>
    <property type="match status" value="1"/>
</dbReference>
<keyword evidence="5 7" id="KW-0687">Ribonucleoprotein</keyword>
<accession>A0A2M6WD46</accession>
<feature type="region of interest" description="Disordered" evidence="9">
    <location>
        <begin position="95"/>
        <end position="130"/>
    </location>
</feature>
<dbReference type="InterPro" id="IPR018269">
    <property type="entry name" value="Ribosomal_uS13_CS"/>
</dbReference>
<keyword evidence="4 7" id="KW-0689">Ribosomal protein</keyword>
<dbReference type="AlphaFoldDB" id="A0A2M6WD46"/>
<evidence type="ECO:0000256" key="1">
    <source>
        <dbReference type="ARBA" id="ARBA00008080"/>
    </source>
</evidence>